<dbReference type="PANTHER" id="PTHR43798">
    <property type="entry name" value="MONOACYLGLYCEROL LIPASE"/>
    <property type="match status" value="1"/>
</dbReference>
<proteinExistence type="predicted"/>
<accession>A0ABP7MQ63</accession>
<dbReference type="Gene3D" id="3.40.50.1820">
    <property type="entry name" value="alpha/beta hydrolase"/>
    <property type="match status" value="1"/>
</dbReference>
<dbReference type="InterPro" id="IPR029058">
    <property type="entry name" value="AB_hydrolase_fold"/>
</dbReference>
<evidence type="ECO:0000313" key="4">
    <source>
        <dbReference type="Proteomes" id="UP001501565"/>
    </source>
</evidence>
<dbReference type="PANTHER" id="PTHR43798:SF33">
    <property type="entry name" value="HYDROLASE, PUTATIVE (AFU_ORTHOLOGUE AFUA_2G14860)-RELATED"/>
    <property type="match status" value="1"/>
</dbReference>
<dbReference type="Pfam" id="PF12146">
    <property type="entry name" value="Hydrolase_4"/>
    <property type="match status" value="1"/>
</dbReference>
<dbReference type="GO" id="GO:0016787">
    <property type="term" value="F:hydrolase activity"/>
    <property type="evidence" value="ECO:0007669"/>
    <property type="project" value="UniProtKB-KW"/>
</dbReference>
<keyword evidence="3" id="KW-0378">Hydrolase</keyword>
<protein>
    <submittedName>
        <fullName evidence="3">Alpha/beta fold hydrolase</fullName>
    </submittedName>
</protein>
<evidence type="ECO:0000259" key="2">
    <source>
        <dbReference type="Pfam" id="PF12146"/>
    </source>
</evidence>
<dbReference type="EMBL" id="BAABBN010000007">
    <property type="protein sequence ID" value="GAA3927949.1"/>
    <property type="molecule type" value="Genomic_DNA"/>
</dbReference>
<dbReference type="RefSeq" id="WP_344798920.1">
    <property type="nucleotide sequence ID" value="NZ_BAABBN010000007.1"/>
</dbReference>
<gene>
    <name evidence="3" type="ORF">GCM10022277_25520</name>
</gene>
<sequence length="319" mass="35695">MNSQALHSETRLTPQSVQPLPTTEPQWYEQIHQHIGAQKQPGIYRWISKTLNTTNLISTKVAGSLAHKIWFTPQNRPMSETDKTWLKKSIAEHLTMNGSQVPVYRWGTGPLVLCVHGWGGHSGQFRQQANSLVEQGYSVISFDTPGHGFAEGKTSNLEETSQLISILAQQYGEFEAIIGHSIGGLAANNAINNGVQAKCTVFLNTPMCLDHIVQAFKHQLGLASEVVDQHRKLMENKFNVGFWQEYDLRVSTTRTPTFYCYDQQDDQVPPSVGHYLAALHQGSKLVMTEKLGHNRSVRNPEIIGQISQFIQQTQTTTMA</sequence>
<organism evidence="3 4">
    <name type="scientific">Litoribacillus peritrichatus</name>
    <dbReference type="NCBI Taxonomy" id="718191"/>
    <lineage>
        <taxon>Bacteria</taxon>
        <taxon>Pseudomonadati</taxon>
        <taxon>Pseudomonadota</taxon>
        <taxon>Gammaproteobacteria</taxon>
        <taxon>Oceanospirillales</taxon>
        <taxon>Oceanospirillaceae</taxon>
        <taxon>Litoribacillus</taxon>
    </lineage>
</organism>
<comment type="caution">
    <text evidence="3">The sequence shown here is derived from an EMBL/GenBank/DDBJ whole genome shotgun (WGS) entry which is preliminary data.</text>
</comment>
<evidence type="ECO:0000256" key="1">
    <source>
        <dbReference type="SAM" id="MobiDB-lite"/>
    </source>
</evidence>
<feature type="region of interest" description="Disordered" evidence="1">
    <location>
        <begin position="1"/>
        <end position="20"/>
    </location>
</feature>
<dbReference type="InterPro" id="IPR050266">
    <property type="entry name" value="AB_hydrolase_sf"/>
</dbReference>
<feature type="domain" description="Serine aminopeptidase S33" evidence="2">
    <location>
        <begin position="111"/>
        <end position="230"/>
    </location>
</feature>
<evidence type="ECO:0000313" key="3">
    <source>
        <dbReference type="EMBL" id="GAA3927949.1"/>
    </source>
</evidence>
<dbReference type="Proteomes" id="UP001501565">
    <property type="component" value="Unassembled WGS sequence"/>
</dbReference>
<reference evidence="4" key="1">
    <citation type="journal article" date="2019" name="Int. J. Syst. Evol. Microbiol.">
        <title>The Global Catalogue of Microorganisms (GCM) 10K type strain sequencing project: providing services to taxonomists for standard genome sequencing and annotation.</title>
        <authorList>
            <consortium name="The Broad Institute Genomics Platform"/>
            <consortium name="The Broad Institute Genome Sequencing Center for Infectious Disease"/>
            <person name="Wu L."/>
            <person name="Ma J."/>
        </authorList>
    </citation>
    <scope>NUCLEOTIDE SEQUENCE [LARGE SCALE GENOMIC DNA]</scope>
    <source>
        <strain evidence="4">JCM 17551</strain>
    </source>
</reference>
<keyword evidence="4" id="KW-1185">Reference proteome</keyword>
<name>A0ABP7MQ63_9GAMM</name>
<dbReference type="InterPro" id="IPR022742">
    <property type="entry name" value="Hydrolase_4"/>
</dbReference>
<dbReference type="SUPFAM" id="SSF53474">
    <property type="entry name" value="alpha/beta-Hydrolases"/>
    <property type="match status" value="1"/>
</dbReference>